<accession>A0ABU6PVJ4</accession>
<keyword evidence="7" id="KW-0862">Zinc</keyword>
<evidence type="ECO:0000313" key="10">
    <source>
        <dbReference type="EMBL" id="MED5018123.1"/>
    </source>
</evidence>
<gene>
    <name evidence="10" type="ORF">P9847_12495</name>
</gene>
<comment type="cofactor">
    <cofactor evidence="1">
        <name>Zn(2+)</name>
        <dbReference type="ChEBI" id="CHEBI:29105"/>
    </cofactor>
</comment>
<dbReference type="NCBIfam" id="TIGR00587">
    <property type="entry name" value="nfo"/>
    <property type="match status" value="1"/>
</dbReference>
<evidence type="ECO:0000259" key="9">
    <source>
        <dbReference type="Pfam" id="PF01261"/>
    </source>
</evidence>
<reference evidence="10 11" key="1">
    <citation type="submission" date="2023-03" db="EMBL/GenBank/DDBJ databases">
        <title>Bacillus Genome Sequencing.</title>
        <authorList>
            <person name="Dunlap C."/>
        </authorList>
    </citation>
    <scope>NUCLEOTIDE SEQUENCE [LARGE SCALE GENOMIC DNA]</scope>
    <source>
        <strain evidence="10 11">NRS-52</strain>
    </source>
</reference>
<dbReference type="PROSITE" id="PS00730">
    <property type="entry name" value="AP_NUCLEASE_F2_2"/>
    <property type="match status" value="1"/>
</dbReference>
<evidence type="ECO:0000256" key="1">
    <source>
        <dbReference type="ARBA" id="ARBA00001947"/>
    </source>
</evidence>
<dbReference type="EC" id="3.1.21.2" evidence="10"/>
<dbReference type="PANTHER" id="PTHR21445:SF0">
    <property type="entry name" value="APURINIC-APYRIMIDINIC ENDONUCLEASE"/>
    <property type="match status" value="1"/>
</dbReference>
<feature type="domain" description="Xylose isomerase-like TIM barrel" evidence="9">
    <location>
        <begin position="24"/>
        <end position="277"/>
    </location>
</feature>
<organism evidence="10 11">
    <name type="scientific">Paenibacillus chibensis</name>
    <dbReference type="NCBI Taxonomy" id="59846"/>
    <lineage>
        <taxon>Bacteria</taxon>
        <taxon>Bacillati</taxon>
        <taxon>Bacillota</taxon>
        <taxon>Bacilli</taxon>
        <taxon>Bacillales</taxon>
        <taxon>Paenibacillaceae</taxon>
        <taxon>Paenibacillus</taxon>
    </lineage>
</organism>
<dbReference type="PANTHER" id="PTHR21445">
    <property type="entry name" value="ENDONUCLEASE IV ENDODEOXYRIBONUCLEASE IV"/>
    <property type="match status" value="1"/>
</dbReference>
<dbReference type="SMART" id="SM00518">
    <property type="entry name" value="AP2Ec"/>
    <property type="match status" value="1"/>
</dbReference>
<dbReference type="PROSITE" id="PS51432">
    <property type="entry name" value="AP_NUCLEASE_F2_4"/>
    <property type="match status" value="1"/>
</dbReference>
<evidence type="ECO:0000256" key="5">
    <source>
        <dbReference type="ARBA" id="ARBA00022763"/>
    </source>
</evidence>
<dbReference type="EMBL" id="JARTLD010000030">
    <property type="protein sequence ID" value="MED5018123.1"/>
    <property type="molecule type" value="Genomic_DNA"/>
</dbReference>
<keyword evidence="5" id="KW-0227">DNA damage</keyword>
<dbReference type="InterPro" id="IPR013022">
    <property type="entry name" value="Xyl_isomerase-like_TIM-brl"/>
</dbReference>
<evidence type="ECO:0000256" key="8">
    <source>
        <dbReference type="ARBA" id="ARBA00023204"/>
    </source>
</evidence>
<evidence type="ECO:0000256" key="2">
    <source>
        <dbReference type="ARBA" id="ARBA00005340"/>
    </source>
</evidence>
<dbReference type="Pfam" id="PF01261">
    <property type="entry name" value="AP_endonuc_2"/>
    <property type="match status" value="1"/>
</dbReference>
<dbReference type="InterPro" id="IPR018246">
    <property type="entry name" value="AP_endonuc_F2_Zn_BS"/>
</dbReference>
<dbReference type="PROSITE" id="PS00731">
    <property type="entry name" value="AP_NUCLEASE_F2_3"/>
    <property type="match status" value="1"/>
</dbReference>
<dbReference type="InterPro" id="IPR001719">
    <property type="entry name" value="AP_endonuc_2"/>
</dbReference>
<keyword evidence="8" id="KW-0234">DNA repair</keyword>
<dbReference type="GO" id="GO:0008833">
    <property type="term" value="F:deoxyribonuclease IV (phage-T4-induced) activity"/>
    <property type="evidence" value="ECO:0007669"/>
    <property type="project" value="UniProtKB-EC"/>
</dbReference>
<evidence type="ECO:0000256" key="3">
    <source>
        <dbReference type="ARBA" id="ARBA00022722"/>
    </source>
</evidence>
<evidence type="ECO:0000256" key="4">
    <source>
        <dbReference type="ARBA" id="ARBA00022723"/>
    </source>
</evidence>
<dbReference type="RefSeq" id="WP_328278255.1">
    <property type="nucleotide sequence ID" value="NZ_JARTLD010000030.1"/>
</dbReference>
<keyword evidence="3" id="KW-0540">Nuclease</keyword>
<comment type="similarity">
    <text evidence="2">Belongs to the AP endonuclease 2 family.</text>
</comment>
<evidence type="ECO:0000313" key="11">
    <source>
        <dbReference type="Proteomes" id="UP001343257"/>
    </source>
</evidence>
<evidence type="ECO:0000256" key="6">
    <source>
        <dbReference type="ARBA" id="ARBA00022801"/>
    </source>
</evidence>
<keyword evidence="4" id="KW-0479">Metal-binding</keyword>
<dbReference type="InterPro" id="IPR036237">
    <property type="entry name" value="Xyl_isomerase-like_sf"/>
</dbReference>
<dbReference type="SUPFAM" id="SSF51658">
    <property type="entry name" value="Xylose isomerase-like"/>
    <property type="match status" value="1"/>
</dbReference>
<evidence type="ECO:0000256" key="7">
    <source>
        <dbReference type="ARBA" id="ARBA00022833"/>
    </source>
</evidence>
<protein>
    <submittedName>
        <fullName evidence="10">Deoxyribonuclease IV</fullName>
        <ecNumber evidence="10">3.1.21.2</ecNumber>
    </submittedName>
</protein>
<comment type="caution">
    <text evidence="10">The sequence shown here is derived from an EMBL/GenBank/DDBJ whole genome shotgun (WGS) entry which is preliminary data.</text>
</comment>
<keyword evidence="11" id="KW-1185">Reference proteome</keyword>
<dbReference type="Proteomes" id="UP001343257">
    <property type="component" value="Unassembled WGS sequence"/>
</dbReference>
<sequence length="288" mass="31632">MSSNIWIGCHVSTRGGFGRAARRAWNMGAVSFQYFPKNPRSLAWKELDTAAAADCLRFCLEKELPSIAHTPYPVNIAAGATHGSDLYEATVASLKNDLMIAEACGSIGIVVHFGHLKSPDPLQGYKNIIQCLNETLADWQGKAKILLENQAGLPGSMGITLEELANVRNLADEPQKIAFCLDTCHAFASNTWIPGQTEHFMERGRELGYWKQLAAVHLNDSKYPAGTGKDRHARVGEGYIGMDGIVKLLSHPEFQYKPVILETEAGSDGTHRDEIESINRALDQAKLR</sequence>
<proteinExistence type="inferred from homology"/>
<dbReference type="Gene3D" id="3.20.20.150">
    <property type="entry name" value="Divalent-metal-dependent TIM barrel enzymes"/>
    <property type="match status" value="1"/>
</dbReference>
<name>A0ABU6PVJ4_9BACL</name>
<keyword evidence="6 10" id="KW-0378">Hydrolase</keyword>